<proteinExistence type="inferred from homology"/>
<dbReference type="GO" id="GO:0051607">
    <property type="term" value="P:defense response to virus"/>
    <property type="evidence" value="ECO:0007669"/>
    <property type="project" value="UniProtKB-KW"/>
</dbReference>
<dbReference type="RefSeq" id="WP_102365842.1">
    <property type="nucleotide sequence ID" value="NZ_CP020991.1"/>
</dbReference>
<keyword evidence="5" id="KW-0547">Nucleotide-binding</keyword>
<dbReference type="EMBL" id="CP020991">
    <property type="protein sequence ID" value="AUO19656.1"/>
    <property type="molecule type" value="Genomic_DNA"/>
</dbReference>
<dbReference type="InterPro" id="IPR006483">
    <property type="entry name" value="CRISPR-assoc_Cas3_HD"/>
</dbReference>
<evidence type="ECO:0000256" key="2">
    <source>
        <dbReference type="ARBA" id="ARBA00009046"/>
    </source>
</evidence>
<dbReference type="GeneID" id="98062888"/>
<accession>A0A2K9P341</accession>
<evidence type="ECO:0000256" key="1">
    <source>
        <dbReference type="ARBA" id="ARBA00006847"/>
    </source>
</evidence>
<dbReference type="Proteomes" id="UP000235589">
    <property type="component" value="Chromosome"/>
</dbReference>
<evidence type="ECO:0000256" key="3">
    <source>
        <dbReference type="ARBA" id="ARBA00022722"/>
    </source>
</evidence>
<dbReference type="Gene3D" id="3.40.50.300">
    <property type="entry name" value="P-loop containing nucleotide triphosphate hydrolases"/>
    <property type="match status" value="2"/>
</dbReference>
<dbReference type="Pfam" id="PF22590">
    <property type="entry name" value="Cas3-like_C_2"/>
    <property type="match status" value="1"/>
</dbReference>
<dbReference type="PROSITE" id="PS51643">
    <property type="entry name" value="HD_CAS3"/>
    <property type="match status" value="1"/>
</dbReference>
<dbReference type="NCBIfam" id="TIGR01587">
    <property type="entry name" value="cas3_core"/>
    <property type="match status" value="1"/>
</dbReference>
<dbReference type="InterPro" id="IPR038257">
    <property type="entry name" value="CRISPR-assoc_Cas3_HD_sf"/>
</dbReference>
<evidence type="ECO:0000313" key="13">
    <source>
        <dbReference type="Proteomes" id="UP000235589"/>
    </source>
</evidence>
<dbReference type="GO" id="GO:0004386">
    <property type="term" value="F:helicase activity"/>
    <property type="evidence" value="ECO:0007669"/>
    <property type="project" value="UniProtKB-KW"/>
</dbReference>
<evidence type="ECO:0000256" key="4">
    <source>
        <dbReference type="ARBA" id="ARBA00022723"/>
    </source>
</evidence>
<dbReference type="GO" id="GO:0005524">
    <property type="term" value="F:ATP binding"/>
    <property type="evidence" value="ECO:0007669"/>
    <property type="project" value="UniProtKB-KW"/>
</dbReference>
<feature type="domain" description="HD Cas3-type" evidence="11">
    <location>
        <begin position="10"/>
        <end position="196"/>
    </location>
</feature>
<dbReference type="InterPro" id="IPR006474">
    <property type="entry name" value="Helicase_Cas3_CRISPR-ass_core"/>
</dbReference>
<gene>
    <name evidence="12" type="ORF">B9O19_01496</name>
</gene>
<dbReference type="NCBIfam" id="TIGR01596">
    <property type="entry name" value="cas3_HD"/>
    <property type="match status" value="1"/>
</dbReference>
<dbReference type="SUPFAM" id="SSF52540">
    <property type="entry name" value="P-loop containing nucleoside triphosphate hydrolases"/>
    <property type="match status" value="1"/>
</dbReference>
<dbReference type="SMART" id="SM00487">
    <property type="entry name" value="DEXDc"/>
    <property type="match status" value="1"/>
</dbReference>
<keyword evidence="8" id="KW-0067">ATP-binding</keyword>
<dbReference type="GO" id="GO:0016787">
    <property type="term" value="F:hydrolase activity"/>
    <property type="evidence" value="ECO:0007669"/>
    <property type="project" value="UniProtKB-KW"/>
</dbReference>
<protein>
    <submittedName>
        <fullName evidence="12">CRISPR-associated helicase Cas3</fullName>
    </submittedName>
</protein>
<keyword evidence="13" id="KW-1185">Reference proteome</keyword>
<comment type="similarity">
    <text evidence="1">In the N-terminal section; belongs to the CRISPR-associated nuclease Cas3-HD family.</text>
</comment>
<keyword evidence="9" id="KW-0051">Antiviral defense</keyword>
<dbReference type="GO" id="GO:0046872">
    <property type="term" value="F:metal ion binding"/>
    <property type="evidence" value="ECO:0007669"/>
    <property type="project" value="UniProtKB-KW"/>
</dbReference>
<evidence type="ECO:0000256" key="6">
    <source>
        <dbReference type="ARBA" id="ARBA00022801"/>
    </source>
</evidence>
<evidence type="ECO:0000313" key="12">
    <source>
        <dbReference type="EMBL" id="AUO19656.1"/>
    </source>
</evidence>
<dbReference type="KEGG" id="mpec:B9O19_01496"/>
<dbReference type="Gene3D" id="1.10.3210.30">
    <property type="match status" value="1"/>
</dbReference>
<dbReference type="CDD" id="cd17930">
    <property type="entry name" value="DEXHc_cas3"/>
    <property type="match status" value="1"/>
</dbReference>
<sequence length="772" mass="86878">MDIIARYISDKDKTQTILNHSENAAVLCSKTMKKAGLGILGYLTGLIHDMGKASPEFQEYIRKNDSSARGTVHHAQTGALYIYRNFYTSAADVIEQYTAQLIIDAVYSHHTGLFDCITVDAENGFLNKMNTTDNFYQKAAEIFFETVISENKIKELYKKAVAEVRDFIAKMKPFNAFSCGMLQKLLFSALVDSDRYDAYCFEADIDPLLAEPIDWSEAVNKMEAKAASFSPNTTLNKIRCEVSQKCCDFSDNKGIYRLNVPTGGGKTLSSLRFALHHAQKHNCGHIYYVIPYTTILDQTADAIREICGDDMVLEHHSAFINDDDEKYSLYTQRWNAPVILTTVVQLLNSIYKRKPGCQRRMNALCNSVIIIDEVQAVPIKTLSLFNEAINFLHKVCGSTIILCTATMPQSNESEHPIKLSVPPDIVPYSSETDGALKRVKAINLSDKSMNYEKIAEFVNERLIRNPSVLLVFNTTKTARAVYDSINSDCRKILLTTKLCRAHRDKLIKEIKERTQKLNNKANIDSAEKLVVISTQLIEAGVDLSFSCAVRALAGIDSLIQTAGRCNREGEFNGLREVYLIRAEGENLSSLPEIAKAKECTEAVMSRRKNIDLLSREAIEAYYNEYLKVPTSNLSEFDYVVKLPKEDSLVCLLSKNEFSIESHTARPLPFLKQAFAAAGDNFSVIGSETYSVLVPYEDGAEIINNLNGRSEISQKTKLLRKSYAYSVSLYENEIRQLKDSGGIFIIEDTGTFVLNRRFYDENYGVYMNPDLEF</sequence>
<keyword evidence="7" id="KW-0347">Helicase</keyword>
<evidence type="ECO:0000256" key="8">
    <source>
        <dbReference type="ARBA" id="ARBA00022840"/>
    </source>
</evidence>
<organism evidence="12 13">
    <name type="scientific">Monoglobus pectinilyticus</name>
    <dbReference type="NCBI Taxonomy" id="1981510"/>
    <lineage>
        <taxon>Bacteria</taxon>
        <taxon>Bacillati</taxon>
        <taxon>Bacillota</taxon>
        <taxon>Clostridia</taxon>
        <taxon>Monoglobales</taxon>
        <taxon>Monoglobaceae</taxon>
        <taxon>Monoglobus</taxon>
    </lineage>
</organism>
<dbReference type="CDD" id="cd09641">
    <property type="entry name" value="Cas3''_I"/>
    <property type="match status" value="1"/>
</dbReference>
<dbReference type="InterPro" id="IPR027417">
    <property type="entry name" value="P-loop_NTPase"/>
</dbReference>
<keyword evidence="6" id="KW-0378">Hydrolase</keyword>
<evidence type="ECO:0000256" key="5">
    <source>
        <dbReference type="ARBA" id="ARBA00022741"/>
    </source>
</evidence>
<dbReference type="SUPFAM" id="SSF109604">
    <property type="entry name" value="HD-domain/PDEase-like"/>
    <property type="match status" value="1"/>
</dbReference>
<evidence type="ECO:0000256" key="9">
    <source>
        <dbReference type="ARBA" id="ARBA00023118"/>
    </source>
</evidence>
<comment type="similarity">
    <text evidence="2">In the central section; belongs to the CRISPR-associated helicase Cas3 family.</text>
</comment>
<evidence type="ECO:0000256" key="7">
    <source>
        <dbReference type="ARBA" id="ARBA00022806"/>
    </source>
</evidence>
<reference evidence="12 13" key="1">
    <citation type="submission" date="2017-04" db="EMBL/GenBank/DDBJ databases">
        <title>Monoglobus pectinilyticus 14 draft genome.</title>
        <authorList>
            <person name="Kim C."/>
            <person name="Rosendale D.I."/>
            <person name="Kelly W.J."/>
            <person name="Tannock G.W."/>
            <person name="Patchett M.L."/>
            <person name="Jordens J.Z."/>
        </authorList>
    </citation>
    <scope>NUCLEOTIDE SEQUENCE [LARGE SCALE GENOMIC DNA]</scope>
    <source>
        <strain evidence="12 13">14</strain>
    </source>
</reference>
<keyword evidence="4" id="KW-0479">Metal-binding</keyword>
<name>A0A2K9P341_9FIRM</name>
<keyword evidence="3" id="KW-0540">Nuclease</keyword>
<dbReference type="PROSITE" id="PS51192">
    <property type="entry name" value="HELICASE_ATP_BIND_1"/>
    <property type="match status" value="1"/>
</dbReference>
<evidence type="ECO:0000259" key="11">
    <source>
        <dbReference type="PROSITE" id="PS51643"/>
    </source>
</evidence>
<dbReference type="InterPro" id="IPR014001">
    <property type="entry name" value="Helicase_ATP-bd"/>
</dbReference>
<dbReference type="GO" id="GO:0004518">
    <property type="term" value="F:nuclease activity"/>
    <property type="evidence" value="ECO:0007669"/>
    <property type="project" value="UniProtKB-KW"/>
</dbReference>
<dbReference type="InterPro" id="IPR054712">
    <property type="entry name" value="Cas3-like_dom"/>
</dbReference>
<dbReference type="GO" id="GO:0003676">
    <property type="term" value="F:nucleic acid binding"/>
    <property type="evidence" value="ECO:0007669"/>
    <property type="project" value="InterPro"/>
</dbReference>
<dbReference type="Pfam" id="PF00270">
    <property type="entry name" value="DEAD"/>
    <property type="match status" value="1"/>
</dbReference>
<dbReference type="OrthoDB" id="9810236at2"/>
<dbReference type="AlphaFoldDB" id="A0A2K9P341"/>
<evidence type="ECO:0000259" key="10">
    <source>
        <dbReference type="PROSITE" id="PS51192"/>
    </source>
</evidence>
<dbReference type="InterPro" id="IPR011545">
    <property type="entry name" value="DEAD/DEAH_box_helicase_dom"/>
</dbReference>
<feature type="domain" description="Helicase ATP-binding" evidence="10">
    <location>
        <begin position="261"/>
        <end position="425"/>
    </location>
</feature>